<sequence>MGNRNFLKLNRDIRIGGQTVQLTFRKDDGINIQTWKQDSKQPLLSLTPNEKGIFSSRDIKEGEELLSLPWYNSLSMNKVQQQLPWLFNKIQDLELTAEDGLVVALLYYRYCMDDLSFDYSEWFSAMPEVLNSGLFFSDAEAELLNGSPAYIDLMNQRLDAKELFGRLKSLFKEQQFSKCAMTYDRLKWAYSVVDSRKIYTEAPNLDANGNPFITVVLAPFLDYFNHAEDAQAAYDFDYDESAIKVVALQPIKKGEQIFLNYGNQDCNSDLLIHYGFIDQSSTAKHCVNVLVEELLNTIPASDPQLIEKTELLTKAFEQNERMKLFKDSLTEELLKISKYLSYKNFSLLPYLKSLIDMKMKAYPTTMEEDRAIIEATTEFEKLSQRSKMSIIMRLQEKETLKEIGALIQVKIDQNELENNNSNTNSETQTDNNNNNNNNINNNNNNNNNKKSAKDELYIDINTDRYTLKDIKLTKDRYLLCGGGVNNDEQQQQQQQQVPYMSAPFHHPSMMPPHHGIGSPHHIHPHQGMMPQPPPPLPVGTATPHTQMMHHMMPPMMHPPFMPPHMNMNMNMNMMGMMHHPPPPPFHQPMGMPFMMNNNNEQQQQQQHIQLQTSEMINSTGYLDDNNITPTTSSNSNNNSNSSTPNNKSKPNVPTLAEIFDDLSSRFVINIPAEELESFDRLLFQIEAAFWFYDDFHREEHHSLPKYSLSEFTKVFFHHCPFLKPHKNQVEEILKQFSQYKTRVPVYGAIILNPGLDKALFVRGFHSSSWGFPKGKVNKDEADDICAVREVLEETGYDISSKLNPRHFIEITMKDQKIKLFIICGVPEDTPFMPRTRKEISKIEWLSIDELPTFTKKNNTQSMVKEKNFFRTIPFFIKLKRWIAIRKRGIKGMTDEGNAIMSTPKTIAQRPQQPTTPSSSTSSLQPPPQYSPYPMSPPASPRQYNNTAITPIKSSGNNSITNNNINNNNNTNNINIINSNNNNNESNFNNSNNINLSSTFPKVATAASVVTTAALLPTVGSTECKPRSKLTFDSKYTIKSTFSDAKDTIVSYPTIHVQNYQSRFNVTFDSEELVNCFKV</sequence>
<feature type="compositionally biased region" description="Low complexity" evidence="9">
    <location>
        <begin position="956"/>
        <end position="968"/>
    </location>
</feature>
<dbReference type="InterPro" id="IPR036189">
    <property type="entry name" value="DCP2_BoxA_sf"/>
</dbReference>
<dbReference type="InterPro" id="IPR044099">
    <property type="entry name" value="Dcp2_NUDIX"/>
</dbReference>
<dbReference type="EMBL" id="ADBJ01000025">
    <property type="protein sequence ID" value="EFA81400.1"/>
    <property type="molecule type" value="Genomic_DNA"/>
</dbReference>
<dbReference type="Gene3D" id="1.10.10.1050">
    <property type="entry name" value="Dcp2, box A domain"/>
    <property type="match status" value="1"/>
</dbReference>
<feature type="domain" description="SET" evidence="10">
    <location>
        <begin position="42"/>
        <end position="262"/>
    </location>
</feature>
<keyword evidence="5" id="KW-0479">Metal-binding</keyword>
<keyword evidence="4" id="KW-0963">Cytoplasm</keyword>
<comment type="subcellular location">
    <subcellularLocation>
        <location evidence="2">Cytoplasm</location>
    </subcellularLocation>
</comment>
<comment type="caution">
    <text evidence="12">The sequence shown here is derived from an EMBL/GenBank/DDBJ whole genome shotgun (WGS) entry which is preliminary data.</text>
</comment>
<dbReference type="InterPro" id="IPR001214">
    <property type="entry name" value="SET_dom"/>
</dbReference>
<evidence type="ECO:0000256" key="7">
    <source>
        <dbReference type="ARBA" id="ARBA00022884"/>
    </source>
</evidence>
<dbReference type="PANTHER" id="PTHR23114">
    <property type="entry name" value="M7GPPPN-MRNA HYDROLASE"/>
    <property type="match status" value="1"/>
</dbReference>
<dbReference type="Pfam" id="PF05026">
    <property type="entry name" value="DCP2"/>
    <property type="match status" value="1"/>
</dbReference>
<keyword evidence="13" id="KW-1185">Reference proteome</keyword>
<dbReference type="GO" id="GO:0140933">
    <property type="term" value="F:5'-(N(7)-methylguanosine 5'-triphospho)-[mRNA] hydrolase activity"/>
    <property type="evidence" value="ECO:0007669"/>
    <property type="project" value="InterPro"/>
</dbReference>
<dbReference type="InParanoid" id="D3BA13"/>
<dbReference type="GO" id="GO:0000184">
    <property type="term" value="P:nuclear-transcribed mRNA catabolic process, nonsense-mediated decay"/>
    <property type="evidence" value="ECO:0007669"/>
    <property type="project" value="InterPro"/>
</dbReference>
<organism evidence="12 13">
    <name type="scientific">Heterostelium pallidum (strain ATCC 26659 / Pp 5 / PN500)</name>
    <name type="common">Cellular slime mold</name>
    <name type="synonym">Polysphondylium pallidum</name>
    <dbReference type="NCBI Taxonomy" id="670386"/>
    <lineage>
        <taxon>Eukaryota</taxon>
        <taxon>Amoebozoa</taxon>
        <taxon>Evosea</taxon>
        <taxon>Eumycetozoa</taxon>
        <taxon>Dictyostelia</taxon>
        <taxon>Acytosteliales</taxon>
        <taxon>Acytosteliaceae</taxon>
        <taxon>Heterostelium</taxon>
    </lineage>
</organism>
<dbReference type="Pfam" id="PF09273">
    <property type="entry name" value="Rubis-subs-bind"/>
    <property type="match status" value="1"/>
</dbReference>
<accession>D3BA13</accession>
<dbReference type="InterPro" id="IPR007722">
    <property type="entry name" value="DCP2_BoxA"/>
</dbReference>
<dbReference type="InterPro" id="IPR000086">
    <property type="entry name" value="NUDIX_hydrolase_dom"/>
</dbReference>
<feature type="region of interest" description="Disordered" evidence="9">
    <location>
        <begin position="894"/>
        <end position="968"/>
    </location>
</feature>
<dbReference type="PROSITE" id="PS00893">
    <property type="entry name" value="NUDIX_BOX"/>
    <property type="match status" value="1"/>
</dbReference>
<dbReference type="STRING" id="670386.D3BA13"/>
<evidence type="ECO:0000256" key="4">
    <source>
        <dbReference type="ARBA" id="ARBA00022490"/>
    </source>
</evidence>
<dbReference type="Gene3D" id="3.90.1420.10">
    <property type="entry name" value="Rubisco LSMT, substrate-binding domain"/>
    <property type="match status" value="1"/>
</dbReference>
<evidence type="ECO:0000256" key="9">
    <source>
        <dbReference type="SAM" id="MobiDB-lite"/>
    </source>
</evidence>
<feature type="compositionally biased region" description="Low complexity" evidence="9">
    <location>
        <begin position="907"/>
        <end position="923"/>
    </location>
</feature>
<gene>
    <name evidence="12" type="primary">dcp2</name>
    <name evidence="12" type="ORF">PPL_05385</name>
</gene>
<feature type="compositionally biased region" description="Low complexity" evidence="9">
    <location>
        <begin position="625"/>
        <end position="651"/>
    </location>
</feature>
<evidence type="ECO:0000256" key="5">
    <source>
        <dbReference type="ARBA" id="ARBA00022723"/>
    </source>
</evidence>
<dbReference type="InterPro" id="IPR020084">
    <property type="entry name" value="NUDIX_hydrolase_CS"/>
</dbReference>
<dbReference type="Pfam" id="PF00856">
    <property type="entry name" value="SET"/>
    <property type="match status" value="1"/>
</dbReference>
<dbReference type="SUPFAM" id="SSF82199">
    <property type="entry name" value="SET domain"/>
    <property type="match status" value="1"/>
</dbReference>
<dbReference type="SMART" id="SM01125">
    <property type="entry name" value="DCP2"/>
    <property type="match status" value="1"/>
</dbReference>
<feature type="compositionally biased region" description="Low complexity" evidence="9">
    <location>
        <begin position="417"/>
        <end position="448"/>
    </location>
</feature>
<feature type="region of interest" description="Disordered" evidence="9">
    <location>
        <begin position="417"/>
        <end position="450"/>
    </location>
</feature>
<dbReference type="CDD" id="cd10527">
    <property type="entry name" value="SET_LSMT"/>
    <property type="match status" value="1"/>
</dbReference>
<comment type="cofactor">
    <cofactor evidence="1">
        <name>Mn(2+)</name>
        <dbReference type="ChEBI" id="CHEBI:29035"/>
    </cofactor>
</comment>
<dbReference type="GeneID" id="31360870"/>
<feature type="compositionally biased region" description="Pro residues" evidence="9">
    <location>
        <begin position="924"/>
        <end position="939"/>
    </location>
</feature>
<dbReference type="InterPro" id="IPR015353">
    <property type="entry name" value="Rubisco_LSMT_subst-bd"/>
</dbReference>
<dbReference type="AlphaFoldDB" id="D3BA13"/>
<dbReference type="GO" id="GO:0000932">
    <property type="term" value="C:P-body"/>
    <property type="evidence" value="ECO:0007669"/>
    <property type="project" value="TreeGrafter"/>
</dbReference>
<evidence type="ECO:0000259" key="10">
    <source>
        <dbReference type="PROSITE" id="PS50280"/>
    </source>
</evidence>
<evidence type="ECO:0000313" key="12">
    <source>
        <dbReference type="EMBL" id="EFA81400.1"/>
    </source>
</evidence>
<evidence type="ECO:0000313" key="13">
    <source>
        <dbReference type="Proteomes" id="UP000001396"/>
    </source>
</evidence>
<dbReference type="Pfam" id="PF00293">
    <property type="entry name" value="NUDIX"/>
    <property type="match status" value="1"/>
</dbReference>
<dbReference type="GO" id="GO:0003723">
    <property type="term" value="F:RNA binding"/>
    <property type="evidence" value="ECO:0007669"/>
    <property type="project" value="UniProtKB-KW"/>
</dbReference>
<reference evidence="12 13" key="1">
    <citation type="journal article" date="2011" name="Genome Res.">
        <title>Phylogeny-wide analysis of social amoeba genomes highlights ancient origins for complex intercellular communication.</title>
        <authorList>
            <person name="Heidel A.J."/>
            <person name="Lawal H.M."/>
            <person name="Felder M."/>
            <person name="Schilde C."/>
            <person name="Helps N.R."/>
            <person name="Tunggal B."/>
            <person name="Rivero F."/>
            <person name="John U."/>
            <person name="Schleicher M."/>
            <person name="Eichinger L."/>
            <person name="Platzer M."/>
            <person name="Noegel A.A."/>
            <person name="Schaap P."/>
            <person name="Gloeckner G."/>
        </authorList>
    </citation>
    <scope>NUCLEOTIDE SEQUENCE [LARGE SCALE GENOMIC DNA]</scope>
    <source>
        <strain evidence="13">ATCC 26659 / Pp 5 / PN500</strain>
    </source>
</reference>
<dbReference type="PROSITE" id="PS51462">
    <property type="entry name" value="NUDIX"/>
    <property type="match status" value="1"/>
</dbReference>
<evidence type="ECO:0000256" key="1">
    <source>
        <dbReference type="ARBA" id="ARBA00001936"/>
    </source>
</evidence>
<dbReference type="FunFam" id="3.90.79.10:FF:000003">
    <property type="entry name" value="M7GpppN-mRNA hydrolase isoform 2"/>
    <property type="match status" value="1"/>
</dbReference>
<feature type="region of interest" description="Disordered" evidence="9">
    <location>
        <begin position="619"/>
        <end position="652"/>
    </location>
</feature>
<keyword evidence="8" id="KW-0464">Manganese</keyword>
<dbReference type="Gene3D" id="3.90.79.10">
    <property type="entry name" value="Nucleoside Triphosphate Pyrophosphohydrolase"/>
    <property type="match status" value="1"/>
</dbReference>
<dbReference type="InterPro" id="IPR046341">
    <property type="entry name" value="SET_dom_sf"/>
</dbReference>
<dbReference type="GO" id="GO:0000290">
    <property type="term" value="P:deadenylation-dependent decapping of nuclear-transcribed mRNA"/>
    <property type="evidence" value="ECO:0007669"/>
    <property type="project" value="InterPro"/>
</dbReference>
<protein>
    <submittedName>
        <fullName evidence="12">mRNA-decapping enzyme 2</fullName>
    </submittedName>
</protein>
<dbReference type="CDD" id="cd03672">
    <property type="entry name" value="NUDIX_Dcp2p_Nudt20"/>
    <property type="match status" value="1"/>
</dbReference>
<comment type="similarity">
    <text evidence="3">Belongs to the Nudix hydrolase family. DCP2 subfamily.</text>
</comment>
<dbReference type="RefSeq" id="XP_020433518.1">
    <property type="nucleotide sequence ID" value="XM_020576269.1"/>
</dbReference>
<feature type="domain" description="Nudix hydrolase" evidence="11">
    <location>
        <begin position="741"/>
        <end position="867"/>
    </location>
</feature>
<dbReference type="PROSITE" id="PS50280">
    <property type="entry name" value="SET"/>
    <property type="match status" value="1"/>
</dbReference>
<evidence type="ECO:0000256" key="6">
    <source>
        <dbReference type="ARBA" id="ARBA00022801"/>
    </source>
</evidence>
<name>D3BA13_HETP5</name>
<evidence type="ECO:0000256" key="3">
    <source>
        <dbReference type="ARBA" id="ARBA00005279"/>
    </source>
</evidence>
<dbReference type="InterPro" id="IPR015797">
    <property type="entry name" value="NUDIX_hydrolase-like_dom_sf"/>
</dbReference>
<dbReference type="GO" id="GO:0030145">
    <property type="term" value="F:manganese ion binding"/>
    <property type="evidence" value="ECO:0007669"/>
    <property type="project" value="InterPro"/>
</dbReference>
<dbReference type="Proteomes" id="UP000001396">
    <property type="component" value="Unassembled WGS sequence"/>
</dbReference>
<dbReference type="PANTHER" id="PTHR23114:SF17">
    <property type="entry name" value="M7GPPPN-MRNA HYDROLASE"/>
    <property type="match status" value="1"/>
</dbReference>
<dbReference type="SUPFAM" id="SSF140586">
    <property type="entry name" value="Dcp2 domain-like"/>
    <property type="match status" value="1"/>
</dbReference>
<proteinExistence type="inferred from homology"/>
<dbReference type="SUPFAM" id="SSF55811">
    <property type="entry name" value="Nudix"/>
    <property type="match status" value="1"/>
</dbReference>
<feature type="compositionally biased region" description="Polar residues" evidence="9">
    <location>
        <begin position="943"/>
        <end position="955"/>
    </location>
</feature>
<evidence type="ECO:0000256" key="2">
    <source>
        <dbReference type="ARBA" id="ARBA00004496"/>
    </source>
</evidence>
<evidence type="ECO:0000256" key="8">
    <source>
        <dbReference type="ARBA" id="ARBA00023211"/>
    </source>
</evidence>
<keyword evidence="6" id="KW-0378">Hydrolase</keyword>
<keyword evidence="7" id="KW-0694">RNA-binding</keyword>
<evidence type="ECO:0000259" key="11">
    <source>
        <dbReference type="PROSITE" id="PS51462"/>
    </source>
</evidence>
<dbReference type="Gene3D" id="3.90.1410.10">
    <property type="entry name" value="set domain protein methyltransferase, domain 1"/>
    <property type="match status" value="1"/>
</dbReference>
<dbReference type="SUPFAM" id="SSF81822">
    <property type="entry name" value="RuBisCo LSMT C-terminal, substrate-binding domain"/>
    <property type="match status" value="1"/>
</dbReference>
<dbReference type="InterPro" id="IPR036464">
    <property type="entry name" value="Rubisco_LSMT_subst-bd_sf"/>
</dbReference>